<reference evidence="8 9" key="1">
    <citation type="submission" date="2024-01" db="EMBL/GenBank/DDBJ databases">
        <title>The genomes of 5 underutilized Papilionoideae crops provide insights into root nodulation and disease resistanc.</title>
        <authorList>
            <person name="Yuan L."/>
        </authorList>
    </citation>
    <scope>NUCLEOTIDE SEQUENCE [LARGE SCALE GENOMIC DNA]</scope>
    <source>
        <strain evidence="8">ZHUSHIDOU_FW_LH</strain>
        <tissue evidence="8">Leaf</tissue>
    </source>
</reference>
<keyword evidence="1" id="KW-0479">Metal-binding</keyword>
<feature type="region of interest" description="Disordered" evidence="5">
    <location>
        <begin position="59"/>
        <end position="86"/>
    </location>
</feature>
<accession>A0AAN9J2Q9</accession>
<evidence type="ECO:0000256" key="1">
    <source>
        <dbReference type="ARBA" id="ARBA00022723"/>
    </source>
</evidence>
<evidence type="ECO:0008006" key="10">
    <source>
        <dbReference type="Google" id="ProtNLM"/>
    </source>
</evidence>
<dbReference type="SMART" id="SM00343">
    <property type="entry name" value="ZnF_C2HC"/>
    <property type="match status" value="1"/>
</dbReference>
<dbReference type="PROSITE" id="PS51999">
    <property type="entry name" value="ZF_GRF"/>
    <property type="match status" value="1"/>
</dbReference>
<dbReference type="InterPro" id="IPR010666">
    <property type="entry name" value="Znf_GRF"/>
</dbReference>
<dbReference type="Proteomes" id="UP001372338">
    <property type="component" value="Unassembled WGS sequence"/>
</dbReference>
<name>A0AAN9J2Q9_CROPI</name>
<dbReference type="PANTHER" id="PTHR33680:SF1">
    <property type="entry name" value="OS05G0489500 PROTEIN"/>
    <property type="match status" value="1"/>
</dbReference>
<dbReference type="GO" id="GO:0003676">
    <property type="term" value="F:nucleic acid binding"/>
    <property type="evidence" value="ECO:0007669"/>
    <property type="project" value="InterPro"/>
</dbReference>
<dbReference type="EMBL" id="JAYWIO010000001">
    <property type="protein sequence ID" value="KAK7290576.1"/>
    <property type="molecule type" value="Genomic_DNA"/>
</dbReference>
<evidence type="ECO:0000256" key="3">
    <source>
        <dbReference type="ARBA" id="ARBA00022833"/>
    </source>
</evidence>
<dbReference type="Gene3D" id="4.10.60.10">
    <property type="entry name" value="Zinc finger, CCHC-type"/>
    <property type="match status" value="1"/>
</dbReference>
<feature type="region of interest" description="Disordered" evidence="5">
    <location>
        <begin position="1"/>
        <end position="20"/>
    </location>
</feature>
<dbReference type="AlphaFoldDB" id="A0AAN9J2Q9"/>
<keyword evidence="3" id="KW-0862">Zinc</keyword>
<sequence>MKNMQQPLSTPPSQQETISSHYSPKLAKRMQQDTCYTCKQIGHWSWDCPSKFNNNNNKSHFSPNNNNHYSNNTKPISSPSSSPINNHYSNTTTKPFSPSSPENIWCRCGHGFCEVRTVQNGRNKGRKYYACPIKRGKSCTFFYKWCDDGKVNESDRQPPPYKYPECECRAGVCAKVEVKESSGMVKYYFTCPVGEVCFLWEEVIKFPY</sequence>
<dbReference type="Pfam" id="PF06839">
    <property type="entry name" value="Zn_ribbon_GRF"/>
    <property type="match status" value="1"/>
</dbReference>
<organism evidence="8 9">
    <name type="scientific">Crotalaria pallida</name>
    <name type="common">Smooth rattlebox</name>
    <name type="synonym">Crotalaria striata</name>
    <dbReference type="NCBI Taxonomy" id="3830"/>
    <lineage>
        <taxon>Eukaryota</taxon>
        <taxon>Viridiplantae</taxon>
        <taxon>Streptophyta</taxon>
        <taxon>Embryophyta</taxon>
        <taxon>Tracheophyta</taxon>
        <taxon>Spermatophyta</taxon>
        <taxon>Magnoliopsida</taxon>
        <taxon>eudicotyledons</taxon>
        <taxon>Gunneridae</taxon>
        <taxon>Pentapetalae</taxon>
        <taxon>rosids</taxon>
        <taxon>fabids</taxon>
        <taxon>Fabales</taxon>
        <taxon>Fabaceae</taxon>
        <taxon>Papilionoideae</taxon>
        <taxon>50 kb inversion clade</taxon>
        <taxon>genistoids sensu lato</taxon>
        <taxon>core genistoids</taxon>
        <taxon>Crotalarieae</taxon>
        <taxon>Crotalaria</taxon>
    </lineage>
</organism>
<evidence type="ECO:0000313" key="9">
    <source>
        <dbReference type="Proteomes" id="UP001372338"/>
    </source>
</evidence>
<dbReference type="GO" id="GO:0008270">
    <property type="term" value="F:zinc ion binding"/>
    <property type="evidence" value="ECO:0007669"/>
    <property type="project" value="UniProtKB-KW"/>
</dbReference>
<evidence type="ECO:0000256" key="2">
    <source>
        <dbReference type="ARBA" id="ARBA00022771"/>
    </source>
</evidence>
<feature type="domain" description="CCHC-type" evidence="6">
    <location>
        <begin position="35"/>
        <end position="50"/>
    </location>
</feature>
<evidence type="ECO:0000259" key="6">
    <source>
        <dbReference type="PROSITE" id="PS50158"/>
    </source>
</evidence>
<dbReference type="InterPro" id="IPR001878">
    <property type="entry name" value="Znf_CCHC"/>
</dbReference>
<dbReference type="SUPFAM" id="SSF57756">
    <property type="entry name" value="Retrovirus zinc finger-like domains"/>
    <property type="match status" value="1"/>
</dbReference>
<gene>
    <name evidence="8" type="ORF">RIF29_05093</name>
</gene>
<evidence type="ECO:0000313" key="8">
    <source>
        <dbReference type="EMBL" id="KAK7290576.1"/>
    </source>
</evidence>
<dbReference type="Pfam" id="PF00098">
    <property type="entry name" value="zf-CCHC"/>
    <property type="match status" value="1"/>
</dbReference>
<keyword evidence="2 4" id="KW-0863">Zinc-finger</keyword>
<feature type="domain" description="GRF-type" evidence="7">
    <location>
        <begin position="106"/>
        <end position="149"/>
    </location>
</feature>
<keyword evidence="9" id="KW-1185">Reference proteome</keyword>
<evidence type="ECO:0000256" key="5">
    <source>
        <dbReference type="SAM" id="MobiDB-lite"/>
    </source>
</evidence>
<proteinExistence type="predicted"/>
<dbReference type="PROSITE" id="PS50158">
    <property type="entry name" value="ZF_CCHC"/>
    <property type="match status" value="1"/>
</dbReference>
<comment type="caution">
    <text evidence="8">The sequence shown here is derived from an EMBL/GenBank/DDBJ whole genome shotgun (WGS) entry which is preliminary data.</text>
</comment>
<dbReference type="PANTHER" id="PTHR33680">
    <property type="entry name" value="OS07G0190500 PROTEIN"/>
    <property type="match status" value="1"/>
</dbReference>
<evidence type="ECO:0000256" key="4">
    <source>
        <dbReference type="PROSITE-ProRule" id="PRU00047"/>
    </source>
</evidence>
<protein>
    <recommendedName>
        <fullName evidence="10">CCHC-type domain-containing protein</fullName>
    </recommendedName>
</protein>
<evidence type="ECO:0000259" key="7">
    <source>
        <dbReference type="PROSITE" id="PS51999"/>
    </source>
</evidence>
<dbReference type="InterPro" id="IPR036875">
    <property type="entry name" value="Znf_CCHC_sf"/>
</dbReference>